<protein>
    <submittedName>
        <fullName evidence="11">D-alanyl-D-alanine carboxypeptidase</fullName>
    </submittedName>
</protein>
<feature type="active site" description="Proton acceptor" evidence="7">
    <location>
        <position position="116"/>
    </location>
</feature>
<dbReference type="PANTHER" id="PTHR21581:SF6">
    <property type="entry name" value="TRAFFICKING PROTEIN PARTICLE COMPLEX SUBUNIT 12"/>
    <property type="match status" value="1"/>
</dbReference>
<evidence type="ECO:0000256" key="8">
    <source>
        <dbReference type="PIRSR" id="PIRSR618044-2"/>
    </source>
</evidence>
<gene>
    <name evidence="11" type="ORF">HXM90_02590</name>
</gene>
<dbReference type="GO" id="GO:0009002">
    <property type="term" value="F:serine-type D-Ala-D-Ala carboxypeptidase activity"/>
    <property type="evidence" value="ECO:0007669"/>
    <property type="project" value="InterPro"/>
</dbReference>
<keyword evidence="3" id="KW-0378">Hydrolase</keyword>
<evidence type="ECO:0000256" key="5">
    <source>
        <dbReference type="ARBA" id="ARBA00022984"/>
    </source>
</evidence>
<dbReference type="Gene3D" id="3.40.710.10">
    <property type="entry name" value="DD-peptidase/beta-lactamase superfamily"/>
    <property type="match status" value="1"/>
</dbReference>
<evidence type="ECO:0000256" key="7">
    <source>
        <dbReference type="PIRSR" id="PIRSR618044-1"/>
    </source>
</evidence>
<evidence type="ECO:0000313" key="12">
    <source>
        <dbReference type="Proteomes" id="UP000775770"/>
    </source>
</evidence>
<dbReference type="PRINTS" id="PR00725">
    <property type="entry name" value="DADACBPTASE1"/>
</dbReference>
<name>A0A930DJF4_9FIRM</name>
<comment type="caution">
    <text evidence="11">The sequence shown here is derived from an EMBL/GenBank/DDBJ whole genome shotgun (WGS) entry which is preliminary data.</text>
</comment>
<dbReference type="Pfam" id="PF00768">
    <property type="entry name" value="Peptidase_S11"/>
    <property type="match status" value="1"/>
</dbReference>
<dbReference type="InterPro" id="IPR001967">
    <property type="entry name" value="Peptidase_S11_N"/>
</dbReference>
<evidence type="ECO:0000259" key="10">
    <source>
        <dbReference type="Pfam" id="PF00768"/>
    </source>
</evidence>
<keyword evidence="11" id="KW-0645">Protease</keyword>
<reference evidence="11" key="1">
    <citation type="submission" date="2020-04" db="EMBL/GenBank/DDBJ databases">
        <title>Deep metagenomics examines the oral microbiome during advanced dental caries in children, revealing novel taxa and co-occurrences with host molecules.</title>
        <authorList>
            <person name="Baker J.L."/>
            <person name="Morton J.T."/>
            <person name="Dinis M."/>
            <person name="Alvarez R."/>
            <person name="Tran N.C."/>
            <person name="Knight R."/>
            <person name="Edlund A."/>
        </authorList>
    </citation>
    <scope>NUCLEOTIDE SEQUENCE</scope>
    <source>
        <strain evidence="11">JCVI_38_bin.19</strain>
    </source>
</reference>
<comment type="similarity">
    <text evidence="1 9">Belongs to the peptidase S11 family.</text>
</comment>
<dbReference type="GO" id="GO:0071555">
    <property type="term" value="P:cell wall organization"/>
    <property type="evidence" value="ECO:0007669"/>
    <property type="project" value="UniProtKB-KW"/>
</dbReference>
<dbReference type="GO" id="GO:0008360">
    <property type="term" value="P:regulation of cell shape"/>
    <property type="evidence" value="ECO:0007669"/>
    <property type="project" value="UniProtKB-KW"/>
</dbReference>
<dbReference type="AlphaFoldDB" id="A0A930DJF4"/>
<keyword evidence="11" id="KW-0121">Carboxypeptidase</keyword>
<proteinExistence type="inferred from homology"/>
<evidence type="ECO:0000256" key="2">
    <source>
        <dbReference type="ARBA" id="ARBA00022729"/>
    </source>
</evidence>
<keyword evidence="2" id="KW-0732">Signal</keyword>
<keyword evidence="6" id="KW-0961">Cell wall biogenesis/degradation</keyword>
<dbReference type="GO" id="GO:0006508">
    <property type="term" value="P:proteolysis"/>
    <property type="evidence" value="ECO:0007669"/>
    <property type="project" value="InterPro"/>
</dbReference>
<evidence type="ECO:0000256" key="6">
    <source>
        <dbReference type="ARBA" id="ARBA00023316"/>
    </source>
</evidence>
<evidence type="ECO:0000256" key="1">
    <source>
        <dbReference type="ARBA" id="ARBA00007164"/>
    </source>
</evidence>
<evidence type="ECO:0000256" key="4">
    <source>
        <dbReference type="ARBA" id="ARBA00022960"/>
    </source>
</evidence>
<feature type="active site" evidence="7">
    <location>
        <position position="171"/>
    </location>
</feature>
<evidence type="ECO:0000256" key="9">
    <source>
        <dbReference type="RuleBase" id="RU004016"/>
    </source>
</evidence>
<accession>A0A930DJF4</accession>
<feature type="active site" description="Acyl-ester intermediate" evidence="7">
    <location>
        <position position="113"/>
    </location>
</feature>
<feature type="binding site" evidence="8">
    <location>
        <position position="287"/>
    </location>
    <ligand>
        <name>substrate</name>
    </ligand>
</feature>
<dbReference type="SUPFAM" id="SSF56601">
    <property type="entry name" value="beta-lactamase/transpeptidase-like"/>
    <property type="match status" value="1"/>
</dbReference>
<organism evidence="11 12">
    <name type="scientific">Oribacterium sinus</name>
    <dbReference type="NCBI Taxonomy" id="237576"/>
    <lineage>
        <taxon>Bacteria</taxon>
        <taxon>Bacillati</taxon>
        <taxon>Bacillota</taxon>
        <taxon>Clostridia</taxon>
        <taxon>Lachnospirales</taxon>
        <taxon>Lachnospiraceae</taxon>
        <taxon>Oribacterium</taxon>
    </lineage>
</organism>
<sequence length="336" mass="37113">MLARRKALSTFLRRKKAFLLLCIFPLCLSSCKPKLEKAFQEEQSIQRLSSITVEEDIQNSTKSFAKDLAIPSDTSAQIQDMDAEYFLLVEEDGKEGDRAISFNHPYDRTYPASITKLMTALVCVSSVENLDQEFVVSGSSVIKEAGSSTAFLQVGESLSIRNLLYGMLLPSGNDAAVAVAEATAGSVSAFVDRMNEKALELGCLSSHFTNPHGLPDDNHYTSPYDIYLILKECMKYDSLREILATKEIQVQYKDKNGIPKSQVWKATNLYSTGEKELPDGLEILAAKTGTTKKAGYCLALSVDKASTAIPYYSIVMKGTNKENLYENMTNLLDKIS</sequence>
<keyword evidence="5" id="KW-0573">Peptidoglycan synthesis</keyword>
<dbReference type="GO" id="GO:0009252">
    <property type="term" value="P:peptidoglycan biosynthetic process"/>
    <property type="evidence" value="ECO:0007669"/>
    <property type="project" value="UniProtKB-KW"/>
</dbReference>
<dbReference type="EMBL" id="JABZRA010000021">
    <property type="protein sequence ID" value="MBF1272301.1"/>
    <property type="molecule type" value="Genomic_DNA"/>
</dbReference>
<dbReference type="PANTHER" id="PTHR21581">
    <property type="entry name" value="D-ALANYL-D-ALANINE CARBOXYPEPTIDASE"/>
    <property type="match status" value="1"/>
</dbReference>
<dbReference type="Proteomes" id="UP000775770">
    <property type="component" value="Unassembled WGS sequence"/>
</dbReference>
<dbReference type="InterPro" id="IPR012338">
    <property type="entry name" value="Beta-lactam/transpept-like"/>
</dbReference>
<feature type="domain" description="Peptidase S11 D-alanyl-D-alanine carboxypeptidase A N-terminal" evidence="10">
    <location>
        <begin position="75"/>
        <end position="317"/>
    </location>
</feature>
<keyword evidence="4" id="KW-0133">Cell shape</keyword>
<evidence type="ECO:0000256" key="3">
    <source>
        <dbReference type="ARBA" id="ARBA00022801"/>
    </source>
</evidence>
<dbReference type="InterPro" id="IPR018044">
    <property type="entry name" value="Peptidase_S11"/>
</dbReference>
<evidence type="ECO:0000313" key="11">
    <source>
        <dbReference type="EMBL" id="MBF1272301.1"/>
    </source>
</evidence>